<dbReference type="EMBL" id="JARKNE010000007">
    <property type="protein sequence ID" value="KAK5819365.1"/>
    <property type="molecule type" value="Genomic_DNA"/>
</dbReference>
<gene>
    <name evidence="2" type="ORF">PVK06_024356</name>
</gene>
<keyword evidence="3" id="KW-1185">Reference proteome</keyword>
<feature type="region of interest" description="Disordered" evidence="1">
    <location>
        <begin position="65"/>
        <end position="86"/>
    </location>
</feature>
<reference evidence="2 3" key="1">
    <citation type="submission" date="2023-03" db="EMBL/GenBank/DDBJ databases">
        <title>WGS of Gossypium arboreum.</title>
        <authorList>
            <person name="Yu D."/>
        </authorList>
    </citation>
    <scope>NUCLEOTIDE SEQUENCE [LARGE SCALE GENOMIC DNA]</scope>
    <source>
        <tissue evidence="2">Leaf</tissue>
    </source>
</reference>
<sequence>MWEPPCDPFIKINFDGPFNPYQERSGFEVVARNSLGEILASMTICHKAISSSFVTEAQVAFRTTFNRRRSGEDNGPRNDLERGEFSGKQRIADKRFGRFLFGNCSLPLLSGQSIKCALMMFDGGQWPVD</sequence>
<dbReference type="Proteomes" id="UP001358586">
    <property type="component" value="Chromosome 7"/>
</dbReference>
<evidence type="ECO:0000313" key="3">
    <source>
        <dbReference type="Proteomes" id="UP001358586"/>
    </source>
</evidence>
<protein>
    <recommendedName>
        <fullName evidence="4">RNase H type-1 domain-containing protein</fullName>
    </recommendedName>
</protein>
<evidence type="ECO:0000313" key="2">
    <source>
        <dbReference type="EMBL" id="KAK5819365.1"/>
    </source>
</evidence>
<evidence type="ECO:0000256" key="1">
    <source>
        <dbReference type="SAM" id="MobiDB-lite"/>
    </source>
</evidence>
<feature type="compositionally biased region" description="Basic and acidic residues" evidence="1">
    <location>
        <begin position="69"/>
        <end position="86"/>
    </location>
</feature>
<evidence type="ECO:0008006" key="4">
    <source>
        <dbReference type="Google" id="ProtNLM"/>
    </source>
</evidence>
<proteinExistence type="predicted"/>
<organism evidence="2 3">
    <name type="scientific">Gossypium arboreum</name>
    <name type="common">Tree cotton</name>
    <name type="synonym">Gossypium nanking</name>
    <dbReference type="NCBI Taxonomy" id="29729"/>
    <lineage>
        <taxon>Eukaryota</taxon>
        <taxon>Viridiplantae</taxon>
        <taxon>Streptophyta</taxon>
        <taxon>Embryophyta</taxon>
        <taxon>Tracheophyta</taxon>
        <taxon>Spermatophyta</taxon>
        <taxon>Magnoliopsida</taxon>
        <taxon>eudicotyledons</taxon>
        <taxon>Gunneridae</taxon>
        <taxon>Pentapetalae</taxon>
        <taxon>rosids</taxon>
        <taxon>malvids</taxon>
        <taxon>Malvales</taxon>
        <taxon>Malvaceae</taxon>
        <taxon>Malvoideae</taxon>
        <taxon>Gossypium</taxon>
    </lineage>
</organism>
<accession>A0ABR0PDW6</accession>
<comment type="caution">
    <text evidence="2">The sequence shown here is derived from an EMBL/GenBank/DDBJ whole genome shotgun (WGS) entry which is preliminary data.</text>
</comment>
<name>A0ABR0PDW6_GOSAR</name>